<dbReference type="InterPro" id="IPR004358">
    <property type="entry name" value="Sig_transdc_His_kin-like_C"/>
</dbReference>
<dbReference type="SUPFAM" id="SSF55874">
    <property type="entry name" value="ATPase domain of HSP90 chaperone/DNA topoisomerase II/histidine kinase"/>
    <property type="match status" value="1"/>
</dbReference>
<accession>A0A6B8MCZ5</accession>
<dbReference type="PROSITE" id="PS50109">
    <property type="entry name" value="HIS_KIN"/>
    <property type="match status" value="1"/>
</dbReference>
<protein>
    <recommendedName>
        <fullName evidence="3">histidine kinase</fullName>
        <ecNumber evidence="3">2.7.13.3</ecNumber>
    </recommendedName>
</protein>
<keyword evidence="6 11" id="KW-0812">Transmembrane</keyword>
<keyword evidence="4" id="KW-0597">Phosphoprotein</keyword>
<keyword evidence="5" id="KW-0808">Transferase</keyword>
<dbReference type="EC" id="2.7.13.3" evidence="3"/>
<name>A0A6B8MCZ5_9HYPH</name>
<keyword evidence="10 11" id="KW-0472">Membrane</keyword>
<feature type="transmembrane region" description="Helical" evidence="11">
    <location>
        <begin position="7"/>
        <end position="28"/>
    </location>
</feature>
<evidence type="ECO:0000256" key="1">
    <source>
        <dbReference type="ARBA" id="ARBA00000085"/>
    </source>
</evidence>
<dbReference type="InterPro" id="IPR036890">
    <property type="entry name" value="HATPase_C_sf"/>
</dbReference>
<dbReference type="AlphaFoldDB" id="A0A6B8MCZ5"/>
<feature type="domain" description="Histidine kinase" evidence="12">
    <location>
        <begin position="255"/>
        <end position="456"/>
    </location>
</feature>
<dbReference type="PANTHER" id="PTHR45436">
    <property type="entry name" value="SENSOR HISTIDINE KINASE YKOH"/>
    <property type="match status" value="1"/>
</dbReference>
<evidence type="ECO:0000256" key="6">
    <source>
        <dbReference type="ARBA" id="ARBA00022692"/>
    </source>
</evidence>
<gene>
    <name evidence="13" type="ORF">F7D14_17965</name>
</gene>
<evidence type="ECO:0000256" key="10">
    <source>
        <dbReference type="ARBA" id="ARBA00023136"/>
    </source>
</evidence>
<comment type="subcellular location">
    <subcellularLocation>
        <location evidence="2">Membrane</location>
        <topology evidence="2">Multi-pass membrane protein</topology>
    </subcellularLocation>
</comment>
<dbReference type="SUPFAM" id="SSF47384">
    <property type="entry name" value="Homodimeric domain of signal transducing histidine kinase"/>
    <property type="match status" value="1"/>
</dbReference>
<dbReference type="InterPro" id="IPR003594">
    <property type="entry name" value="HATPase_dom"/>
</dbReference>
<dbReference type="InterPro" id="IPR003661">
    <property type="entry name" value="HisK_dim/P_dom"/>
</dbReference>
<evidence type="ECO:0000256" key="5">
    <source>
        <dbReference type="ARBA" id="ARBA00022679"/>
    </source>
</evidence>
<proteinExistence type="predicted"/>
<dbReference type="CDD" id="cd00082">
    <property type="entry name" value="HisKA"/>
    <property type="match status" value="1"/>
</dbReference>
<keyword evidence="14" id="KW-1185">Reference proteome</keyword>
<dbReference type="Pfam" id="PF00512">
    <property type="entry name" value="HisKA"/>
    <property type="match status" value="1"/>
</dbReference>
<dbReference type="Gene3D" id="3.30.565.10">
    <property type="entry name" value="Histidine kinase-like ATPase, C-terminal domain"/>
    <property type="match status" value="1"/>
</dbReference>
<keyword evidence="9" id="KW-0902">Two-component regulatory system</keyword>
<dbReference type="Pfam" id="PF02518">
    <property type="entry name" value="HATPase_c"/>
    <property type="match status" value="1"/>
</dbReference>
<evidence type="ECO:0000256" key="8">
    <source>
        <dbReference type="ARBA" id="ARBA00022989"/>
    </source>
</evidence>
<evidence type="ECO:0000256" key="3">
    <source>
        <dbReference type="ARBA" id="ARBA00012438"/>
    </source>
</evidence>
<dbReference type="SMART" id="SM00387">
    <property type="entry name" value="HATPase_c"/>
    <property type="match status" value="1"/>
</dbReference>
<keyword evidence="7 13" id="KW-0418">Kinase</keyword>
<evidence type="ECO:0000256" key="2">
    <source>
        <dbReference type="ARBA" id="ARBA00004141"/>
    </source>
</evidence>
<dbReference type="InterPro" id="IPR050428">
    <property type="entry name" value="TCS_sensor_his_kinase"/>
</dbReference>
<reference evidence="13 14" key="1">
    <citation type="submission" date="2019-09" db="EMBL/GenBank/DDBJ databases">
        <title>Isolation and complete genome sequencing of Methylocystis species.</title>
        <authorList>
            <person name="Rumah B.L."/>
            <person name="Stead C.E."/>
            <person name="Stevens B.C."/>
            <person name="Minton N.P."/>
            <person name="Grosse-Honebrink A."/>
            <person name="Zhang Y."/>
        </authorList>
    </citation>
    <scope>NUCLEOTIDE SEQUENCE [LARGE SCALE GENOMIC DNA]</scope>
    <source>
        <strain evidence="13 14">BRCS2</strain>
    </source>
</reference>
<keyword evidence="8 11" id="KW-1133">Transmembrane helix</keyword>
<evidence type="ECO:0000256" key="9">
    <source>
        <dbReference type="ARBA" id="ARBA00023012"/>
    </source>
</evidence>
<dbReference type="PANTHER" id="PTHR45436:SF15">
    <property type="entry name" value="SENSOR HISTIDINE KINASE CUSS"/>
    <property type="match status" value="1"/>
</dbReference>
<evidence type="ECO:0000259" key="12">
    <source>
        <dbReference type="PROSITE" id="PS50109"/>
    </source>
</evidence>
<dbReference type="KEGG" id="mpar:F7D14_17965"/>
<comment type="catalytic activity">
    <reaction evidence="1">
        <text>ATP + protein L-histidine = ADP + protein N-phospho-L-histidine.</text>
        <dbReference type="EC" id="2.7.13.3"/>
    </reaction>
</comment>
<dbReference type="Proteomes" id="UP000422569">
    <property type="component" value="Chromosome"/>
</dbReference>
<evidence type="ECO:0000256" key="7">
    <source>
        <dbReference type="ARBA" id="ARBA00022777"/>
    </source>
</evidence>
<evidence type="ECO:0000256" key="11">
    <source>
        <dbReference type="SAM" id="Phobius"/>
    </source>
</evidence>
<evidence type="ECO:0000313" key="14">
    <source>
        <dbReference type="Proteomes" id="UP000422569"/>
    </source>
</evidence>
<dbReference type="EMBL" id="CP044331">
    <property type="protein sequence ID" value="QGM99183.1"/>
    <property type="molecule type" value="Genomic_DNA"/>
</dbReference>
<dbReference type="GO" id="GO:0000155">
    <property type="term" value="F:phosphorelay sensor kinase activity"/>
    <property type="evidence" value="ECO:0007669"/>
    <property type="project" value="InterPro"/>
</dbReference>
<sequence length="457" mass="49670">MRRSLSFQLVVSLAIAQFIAIVFLVPFIEFFVSVSGITKSSSIAPDAWGAYRMRALLQESIKRTPDGRVMIEPTAALQQYARENAQARYAVFDIATKQALSGSSSELVTALDCLDHIDASSIKFRLADDPDKRSQGNLAVVTTPLGDYALAIYGYRFSWADLSEAAKVFLSLHTALVITPGSLGAALLAWLVVRHGLSPLRVAANDVASIDVDSLHRRLSVEQAPREIAPFIEAMNRALETLDRGVTAQRRFAANVAHELRTPIAIMRAHADNPDDQAFRRDMRRDIRRMQTIVEQLLAAASPSVRSRSTASAIDLGASVLALIADYTPLIVENRRRIEFSGPSTPFIVNADKWALECVVSNLLDNALRAEPDGGVIEVRVLADAIIEVIDHGEGVAPPDRERIFEPFWRRDAKIKGAGIGLAISKSLVECMGGSIFVADTPGGGATFRIALGSSHS</sequence>
<dbReference type="PRINTS" id="PR00344">
    <property type="entry name" value="BCTRLSENSOR"/>
</dbReference>
<dbReference type="SMART" id="SM00388">
    <property type="entry name" value="HisKA"/>
    <property type="match status" value="1"/>
</dbReference>
<dbReference type="InterPro" id="IPR036097">
    <property type="entry name" value="HisK_dim/P_sf"/>
</dbReference>
<dbReference type="GO" id="GO:0005886">
    <property type="term" value="C:plasma membrane"/>
    <property type="evidence" value="ECO:0007669"/>
    <property type="project" value="TreeGrafter"/>
</dbReference>
<dbReference type="Gene3D" id="1.10.287.130">
    <property type="match status" value="1"/>
</dbReference>
<evidence type="ECO:0000313" key="13">
    <source>
        <dbReference type="EMBL" id="QGM99183.1"/>
    </source>
</evidence>
<organism evidence="13 14">
    <name type="scientific">Methylocystis parvus</name>
    <dbReference type="NCBI Taxonomy" id="134"/>
    <lineage>
        <taxon>Bacteria</taxon>
        <taxon>Pseudomonadati</taxon>
        <taxon>Pseudomonadota</taxon>
        <taxon>Alphaproteobacteria</taxon>
        <taxon>Hyphomicrobiales</taxon>
        <taxon>Methylocystaceae</taxon>
        <taxon>Methylocystis</taxon>
    </lineage>
</organism>
<evidence type="ECO:0000256" key="4">
    <source>
        <dbReference type="ARBA" id="ARBA00022553"/>
    </source>
</evidence>
<dbReference type="InterPro" id="IPR005467">
    <property type="entry name" value="His_kinase_dom"/>
</dbReference>